<evidence type="ECO:0000313" key="1">
    <source>
        <dbReference type="EMBL" id="KDR27704.1"/>
    </source>
</evidence>
<name>A0A656QIK7_9BURK</name>
<evidence type="ECO:0000313" key="2">
    <source>
        <dbReference type="Proteomes" id="UP000027451"/>
    </source>
</evidence>
<proteinExistence type="predicted"/>
<dbReference type="EMBL" id="JFHD01000023">
    <property type="protein sequence ID" value="KDR27704.1"/>
    <property type="molecule type" value="Genomic_DNA"/>
</dbReference>
<comment type="caution">
    <text evidence="1">The sequence shown here is derived from an EMBL/GenBank/DDBJ whole genome shotgun (WGS) entry which is preliminary data.</text>
</comment>
<dbReference type="AlphaFoldDB" id="A0A656QIK7"/>
<protein>
    <submittedName>
        <fullName evidence="1">Uncharacterized protein</fullName>
    </submittedName>
</protein>
<keyword evidence="2" id="KW-1185">Reference proteome</keyword>
<sequence length="85" mass="8595">MQAITLGGNPAFTLPALNFAPTAAGIDARKVADRGILPVINTGIAHKQAGVGQIGAGITTAPMECFVEAIRALAETVKQHSGQAS</sequence>
<dbReference type="Proteomes" id="UP000027451">
    <property type="component" value="Unassembled WGS sequence"/>
</dbReference>
<gene>
    <name evidence="1" type="ORF">BG60_16510</name>
</gene>
<reference evidence="1 2" key="1">
    <citation type="submission" date="2014-03" db="EMBL/GenBank/DDBJ databases">
        <title>Draft Genome Sequences of Four Burkholderia Strains.</title>
        <authorList>
            <person name="Liu X.Y."/>
            <person name="Li C.X."/>
            <person name="Xu J.H."/>
        </authorList>
    </citation>
    <scope>NUCLEOTIDE SEQUENCE [LARGE SCALE GENOMIC DNA]</scope>
    <source>
        <strain evidence="1 2">OP-1</strain>
    </source>
</reference>
<dbReference type="Gene3D" id="3.90.1700.10">
    <property type="entry name" value="v583 domain like"/>
    <property type="match status" value="1"/>
</dbReference>
<organism evidence="1 2">
    <name type="scientific">Caballeronia zhejiangensis</name>
    <dbReference type="NCBI Taxonomy" id="871203"/>
    <lineage>
        <taxon>Bacteria</taxon>
        <taxon>Pseudomonadati</taxon>
        <taxon>Pseudomonadota</taxon>
        <taxon>Betaproteobacteria</taxon>
        <taxon>Burkholderiales</taxon>
        <taxon>Burkholderiaceae</taxon>
        <taxon>Caballeronia</taxon>
    </lineage>
</organism>
<accession>A0A656QIK7</accession>